<feature type="domain" description="Cytochrome b561" evidence="12">
    <location>
        <begin position="27"/>
        <end position="239"/>
    </location>
</feature>
<dbReference type="Pfam" id="PF03188">
    <property type="entry name" value="Cytochrom_B561"/>
    <property type="match status" value="1"/>
</dbReference>
<evidence type="ECO:0000256" key="10">
    <source>
        <dbReference type="ARBA" id="ARBA00023136"/>
    </source>
</evidence>
<organism evidence="13 14">
    <name type="scientific">Mesorhabditis spiculigera</name>
    <dbReference type="NCBI Taxonomy" id="96644"/>
    <lineage>
        <taxon>Eukaryota</taxon>
        <taxon>Metazoa</taxon>
        <taxon>Ecdysozoa</taxon>
        <taxon>Nematoda</taxon>
        <taxon>Chromadorea</taxon>
        <taxon>Rhabditida</taxon>
        <taxon>Rhabditina</taxon>
        <taxon>Rhabditomorpha</taxon>
        <taxon>Rhabditoidea</taxon>
        <taxon>Rhabditidae</taxon>
        <taxon>Mesorhabditinae</taxon>
        <taxon>Mesorhabditis</taxon>
    </lineage>
</organism>
<comment type="subcellular location">
    <subcellularLocation>
        <location evidence="2">Membrane</location>
        <topology evidence="2">Multi-pass membrane protein</topology>
    </subcellularLocation>
</comment>
<feature type="transmembrane region" description="Helical" evidence="11">
    <location>
        <begin position="20"/>
        <end position="44"/>
    </location>
</feature>
<keyword evidence="4" id="KW-0349">Heme</keyword>
<dbReference type="InterPro" id="IPR006593">
    <property type="entry name" value="Cyt_b561/ferric_Rdtase_TM"/>
</dbReference>
<feature type="transmembrane region" description="Helical" evidence="11">
    <location>
        <begin position="96"/>
        <end position="115"/>
    </location>
</feature>
<feature type="transmembrane region" description="Helical" evidence="11">
    <location>
        <begin position="217"/>
        <end position="238"/>
    </location>
</feature>
<keyword evidence="9" id="KW-0408">Iron</keyword>
<keyword evidence="14" id="KW-1185">Reference proteome</keyword>
<comment type="caution">
    <text evidence="13">The sequence shown here is derived from an EMBL/GenBank/DDBJ whole genome shotgun (WGS) entry which is preliminary data.</text>
</comment>
<dbReference type="InterPro" id="IPR043205">
    <property type="entry name" value="CYB561/CYBRD1-like"/>
</dbReference>
<dbReference type="PANTHER" id="PTHR10106">
    <property type="entry name" value="CYTOCHROME B561-RELATED"/>
    <property type="match status" value="1"/>
</dbReference>
<feature type="transmembrane region" description="Helical" evidence="11">
    <location>
        <begin position="135"/>
        <end position="155"/>
    </location>
</feature>
<evidence type="ECO:0000256" key="1">
    <source>
        <dbReference type="ARBA" id="ARBA00001970"/>
    </source>
</evidence>
<dbReference type="AlphaFoldDB" id="A0AA36G7F8"/>
<keyword evidence="7" id="KW-0249">Electron transport</keyword>
<evidence type="ECO:0000259" key="12">
    <source>
        <dbReference type="PROSITE" id="PS50939"/>
    </source>
</evidence>
<comment type="cofactor">
    <cofactor evidence="1">
        <name>heme b</name>
        <dbReference type="ChEBI" id="CHEBI:60344"/>
    </cofactor>
</comment>
<dbReference type="Proteomes" id="UP001177023">
    <property type="component" value="Unassembled WGS sequence"/>
</dbReference>
<dbReference type="Gene3D" id="1.20.120.1770">
    <property type="match status" value="1"/>
</dbReference>
<keyword evidence="6" id="KW-0479">Metal-binding</keyword>
<keyword evidence="5 11" id="KW-0812">Transmembrane</keyword>
<dbReference type="EMBL" id="CATQJA010002654">
    <property type="protein sequence ID" value="CAJ0578491.1"/>
    <property type="molecule type" value="Genomic_DNA"/>
</dbReference>
<dbReference type="GO" id="GO:0046872">
    <property type="term" value="F:metal ion binding"/>
    <property type="evidence" value="ECO:0007669"/>
    <property type="project" value="UniProtKB-KW"/>
</dbReference>
<feature type="non-terminal residue" evidence="13">
    <location>
        <position position="1"/>
    </location>
</feature>
<evidence type="ECO:0000256" key="7">
    <source>
        <dbReference type="ARBA" id="ARBA00022982"/>
    </source>
</evidence>
<evidence type="ECO:0000256" key="6">
    <source>
        <dbReference type="ARBA" id="ARBA00022723"/>
    </source>
</evidence>
<feature type="transmembrane region" description="Helical" evidence="11">
    <location>
        <begin position="64"/>
        <end position="84"/>
    </location>
</feature>
<evidence type="ECO:0000256" key="3">
    <source>
        <dbReference type="ARBA" id="ARBA00022448"/>
    </source>
</evidence>
<reference evidence="13" key="1">
    <citation type="submission" date="2023-06" db="EMBL/GenBank/DDBJ databases">
        <authorList>
            <person name="Delattre M."/>
        </authorList>
    </citation>
    <scope>NUCLEOTIDE SEQUENCE</scope>
    <source>
        <strain evidence="13">AF72</strain>
    </source>
</reference>
<evidence type="ECO:0000256" key="5">
    <source>
        <dbReference type="ARBA" id="ARBA00022692"/>
    </source>
</evidence>
<feature type="transmembrane region" description="Helical" evidence="11">
    <location>
        <begin position="176"/>
        <end position="197"/>
    </location>
</feature>
<dbReference type="SMART" id="SM00665">
    <property type="entry name" value="B561"/>
    <property type="match status" value="1"/>
</dbReference>
<evidence type="ECO:0000313" key="14">
    <source>
        <dbReference type="Proteomes" id="UP001177023"/>
    </source>
</evidence>
<evidence type="ECO:0000256" key="11">
    <source>
        <dbReference type="SAM" id="Phobius"/>
    </source>
</evidence>
<evidence type="ECO:0000256" key="9">
    <source>
        <dbReference type="ARBA" id="ARBA00023004"/>
    </source>
</evidence>
<evidence type="ECO:0000256" key="4">
    <source>
        <dbReference type="ARBA" id="ARBA00022617"/>
    </source>
</evidence>
<dbReference type="GO" id="GO:0016491">
    <property type="term" value="F:oxidoreductase activity"/>
    <property type="evidence" value="ECO:0007669"/>
    <property type="project" value="InterPro"/>
</dbReference>
<dbReference type="PANTHER" id="PTHR10106:SF0">
    <property type="entry name" value="LD36721P"/>
    <property type="match status" value="1"/>
</dbReference>
<keyword evidence="10 11" id="KW-0472">Membrane</keyword>
<evidence type="ECO:0000313" key="13">
    <source>
        <dbReference type="EMBL" id="CAJ0578491.1"/>
    </source>
</evidence>
<protein>
    <recommendedName>
        <fullName evidence="12">Cytochrome b561 domain-containing protein</fullName>
    </recommendedName>
</protein>
<keyword evidence="3" id="KW-0813">Transport</keyword>
<name>A0AA36G7F8_9BILA</name>
<dbReference type="PROSITE" id="PS50939">
    <property type="entry name" value="CYTOCHROME_B561"/>
    <property type="match status" value="1"/>
</dbReference>
<sequence>MSLLFDPNYTILTEERSWKLFNQILVASQIFGGLAIVCVAIWMGSYGGYGWTEDPEREFHYHPTFMVMGMVFLYGESIIIYRVFRNERKKFTKLLHAALHSMVLIFMIIALKAVWDSHDLHRGPDGALDPLPNLISLHSWIGITTVIAFCGQYALGFSSFLYPGLSMTTRQIIMPFHQLFGLVIFGMVSLTVALGISEKAAWAHTCWTKGKEMCGQQLVSNFVGVSVFLYSLCIVILVGNPRWRRKPLPEEEMLHGMNMSSSRDPMD</sequence>
<dbReference type="FunFam" id="1.20.120.1770:FF:000001">
    <property type="entry name" value="Cytochrome b reductase 1"/>
    <property type="match status" value="1"/>
</dbReference>
<gene>
    <name evidence="13" type="ORF">MSPICULIGERA_LOCUS16744</name>
</gene>
<accession>A0AA36G7F8</accession>
<dbReference type="GO" id="GO:0016020">
    <property type="term" value="C:membrane"/>
    <property type="evidence" value="ECO:0007669"/>
    <property type="project" value="UniProtKB-SubCell"/>
</dbReference>
<evidence type="ECO:0000256" key="8">
    <source>
        <dbReference type="ARBA" id="ARBA00022989"/>
    </source>
</evidence>
<keyword evidence="8 11" id="KW-1133">Transmembrane helix</keyword>
<evidence type="ECO:0000256" key="2">
    <source>
        <dbReference type="ARBA" id="ARBA00004141"/>
    </source>
</evidence>
<proteinExistence type="predicted"/>